<dbReference type="KEGG" id="hba:Hbal_0577"/>
<dbReference type="InterPro" id="IPR029063">
    <property type="entry name" value="SAM-dependent_MTases_sf"/>
</dbReference>
<reference evidence="3" key="1">
    <citation type="journal article" date="2011" name="J. Bacteriol.">
        <title>Genome sequences of eight morphologically diverse alphaproteobacteria.</title>
        <authorList>
            <consortium name="US DOE Joint Genome Institute"/>
            <person name="Brown P.J."/>
            <person name="Kysela D.T."/>
            <person name="Buechlein A."/>
            <person name="Hemmerich C."/>
            <person name="Brun Y.V."/>
        </authorList>
    </citation>
    <scope>NUCLEOTIDE SEQUENCE [LARGE SCALE GENOMIC DNA]</scope>
    <source>
        <strain evidence="3">ATCC 49814 / DSM 5838 / IFAM 1418</strain>
    </source>
</reference>
<gene>
    <name evidence="2" type="ordered locus">Hbal_0577</name>
</gene>
<evidence type="ECO:0000259" key="1">
    <source>
        <dbReference type="Pfam" id="PF13847"/>
    </source>
</evidence>
<name>C6XNM6_HIRBI</name>
<dbReference type="RefSeq" id="WP_015826429.1">
    <property type="nucleotide sequence ID" value="NC_012982.1"/>
</dbReference>
<keyword evidence="2" id="KW-0808">Transferase</keyword>
<dbReference type="InterPro" id="IPR025714">
    <property type="entry name" value="Methyltranfer_dom"/>
</dbReference>
<dbReference type="eggNOG" id="COG2226">
    <property type="taxonomic scope" value="Bacteria"/>
</dbReference>
<dbReference type="PANTHER" id="PTHR43861">
    <property type="entry name" value="TRANS-ACONITATE 2-METHYLTRANSFERASE-RELATED"/>
    <property type="match status" value="1"/>
</dbReference>
<dbReference type="OrthoDB" id="5642573at2"/>
<accession>C6XNM6</accession>
<evidence type="ECO:0000313" key="3">
    <source>
        <dbReference type="Proteomes" id="UP000002745"/>
    </source>
</evidence>
<dbReference type="HOGENOM" id="CLU_037990_15_0_5"/>
<dbReference type="AlphaFoldDB" id="C6XNM6"/>
<proteinExistence type="predicted"/>
<dbReference type="EMBL" id="CP001678">
    <property type="protein sequence ID" value="ACT58279.1"/>
    <property type="molecule type" value="Genomic_DNA"/>
</dbReference>
<organism evidence="2 3">
    <name type="scientific">Hirschia baltica (strain ATCC 49814 / DSM 5838 / IFAM 1418)</name>
    <dbReference type="NCBI Taxonomy" id="582402"/>
    <lineage>
        <taxon>Bacteria</taxon>
        <taxon>Pseudomonadati</taxon>
        <taxon>Pseudomonadota</taxon>
        <taxon>Alphaproteobacteria</taxon>
        <taxon>Hyphomonadales</taxon>
        <taxon>Hyphomonadaceae</taxon>
        <taxon>Hirschia</taxon>
    </lineage>
</organism>
<dbReference type="SUPFAM" id="SSF53335">
    <property type="entry name" value="S-adenosyl-L-methionine-dependent methyltransferases"/>
    <property type="match status" value="1"/>
</dbReference>
<keyword evidence="3" id="KW-1185">Reference proteome</keyword>
<dbReference type="GO" id="GO:0008168">
    <property type="term" value="F:methyltransferase activity"/>
    <property type="evidence" value="ECO:0007669"/>
    <property type="project" value="UniProtKB-KW"/>
</dbReference>
<sequence length="207" mass="22973">MSSSAKFWDKMAPGYAKKPIDNMESYETTLAKTRSYLNREQRVLEIGCGTGSTALLLAGEVKHFTATDISGVMIEIGEDKAKDQGVTNIDFLKADVFDERLAPQSYDVILAHNIIHLLENIPQVIARINELLKPDGLFISKTACLGGRMDYIKPIIGLMRLVGKAPYVNFLKVSHLETMVLDEGFSIEESGSFPEKSISRYIVAKKV</sequence>
<dbReference type="CDD" id="cd02440">
    <property type="entry name" value="AdoMet_MTases"/>
    <property type="match status" value="1"/>
</dbReference>
<evidence type="ECO:0000313" key="2">
    <source>
        <dbReference type="EMBL" id="ACT58279.1"/>
    </source>
</evidence>
<dbReference type="Proteomes" id="UP000002745">
    <property type="component" value="Chromosome"/>
</dbReference>
<dbReference type="GO" id="GO:0032259">
    <property type="term" value="P:methylation"/>
    <property type="evidence" value="ECO:0007669"/>
    <property type="project" value="UniProtKB-KW"/>
</dbReference>
<keyword evidence="2" id="KW-0489">Methyltransferase</keyword>
<feature type="domain" description="Methyltransferase" evidence="1">
    <location>
        <begin position="39"/>
        <end position="144"/>
    </location>
</feature>
<dbReference type="STRING" id="582402.Hbal_0577"/>
<dbReference type="Gene3D" id="3.40.50.150">
    <property type="entry name" value="Vaccinia Virus protein VP39"/>
    <property type="match status" value="1"/>
</dbReference>
<protein>
    <submittedName>
        <fullName evidence="2">Methyltransferase type 12</fullName>
    </submittedName>
</protein>
<dbReference type="Pfam" id="PF13847">
    <property type="entry name" value="Methyltransf_31"/>
    <property type="match status" value="1"/>
</dbReference>